<dbReference type="PANTHER" id="PTHR24161:SF85">
    <property type="entry name" value="PALMITOYLTRANSFERASE HIP14"/>
    <property type="match status" value="1"/>
</dbReference>
<feature type="repeat" description="ANK" evidence="11">
    <location>
        <begin position="218"/>
        <end position="250"/>
    </location>
</feature>
<comment type="caution">
    <text evidence="15">The sequence shown here is derived from an EMBL/GenBank/DDBJ whole genome shotgun (WGS) entry which is preliminary data.</text>
</comment>
<keyword evidence="3 12" id="KW-0812">Transmembrane</keyword>
<name>A0A2T9YZ63_9FUNG</name>
<reference evidence="15 16" key="1">
    <citation type="journal article" date="2018" name="MBio">
        <title>Comparative Genomics Reveals the Core Gene Toolbox for the Fungus-Insect Symbiosis.</title>
        <authorList>
            <person name="Wang Y."/>
            <person name="Stata M."/>
            <person name="Wang W."/>
            <person name="Stajich J.E."/>
            <person name="White M.M."/>
            <person name="Moncalvo J.M."/>
        </authorList>
    </citation>
    <scope>NUCLEOTIDE SEQUENCE [LARGE SCALE GENOMIC DNA]</scope>
    <source>
        <strain evidence="15 16">AUS-77-4</strain>
    </source>
</reference>
<evidence type="ECO:0000256" key="1">
    <source>
        <dbReference type="ARBA" id="ARBA00004141"/>
    </source>
</evidence>
<dbReference type="PROSITE" id="PS50216">
    <property type="entry name" value="DHHC"/>
    <property type="match status" value="1"/>
</dbReference>
<dbReference type="Pfam" id="PF12796">
    <property type="entry name" value="Ank_2"/>
    <property type="match status" value="2"/>
</dbReference>
<feature type="transmembrane region" description="Helical" evidence="12">
    <location>
        <begin position="540"/>
        <end position="559"/>
    </location>
</feature>
<keyword evidence="6 11" id="KW-0040">ANK repeat</keyword>
<evidence type="ECO:0000256" key="11">
    <source>
        <dbReference type="PROSITE-ProRule" id="PRU00023"/>
    </source>
</evidence>
<protein>
    <recommendedName>
        <fullName evidence="12">Palmitoyltransferase</fullName>
        <ecNumber evidence="12">2.3.1.225</ecNumber>
    </recommendedName>
</protein>
<comment type="subcellular location">
    <subcellularLocation>
        <location evidence="1">Membrane</location>
        <topology evidence="1">Multi-pass membrane protein</topology>
    </subcellularLocation>
</comment>
<keyword evidence="4" id="KW-0677">Repeat</keyword>
<feature type="domain" description="Palmitoyltransferase DHHC" evidence="14">
    <location>
        <begin position="492"/>
        <end position="628"/>
    </location>
</feature>
<dbReference type="PANTHER" id="PTHR24161">
    <property type="entry name" value="ANK_REP_REGION DOMAIN-CONTAINING PROTEIN-RELATED"/>
    <property type="match status" value="1"/>
</dbReference>
<dbReference type="GO" id="GO:0016020">
    <property type="term" value="C:membrane"/>
    <property type="evidence" value="ECO:0007669"/>
    <property type="project" value="UniProtKB-SubCell"/>
</dbReference>
<evidence type="ECO:0000313" key="16">
    <source>
        <dbReference type="Proteomes" id="UP000245699"/>
    </source>
</evidence>
<evidence type="ECO:0000256" key="6">
    <source>
        <dbReference type="ARBA" id="ARBA00023043"/>
    </source>
</evidence>
<feature type="repeat" description="ANK" evidence="11">
    <location>
        <begin position="251"/>
        <end position="283"/>
    </location>
</feature>
<feature type="transmembrane region" description="Helical" evidence="12">
    <location>
        <begin position="402"/>
        <end position="424"/>
    </location>
</feature>
<feature type="repeat" description="ANK" evidence="11">
    <location>
        <begin position="112"/>
        <end position="145"/>
    </location>
</feature>
<dbReference type="AlphaFoldDB" id="A0A2T9YZ63"/>
<dbReference type="Proteomes" id="UP000245699">
    <property type="component" value="Unassembled WGS sequence"/>
</dbReference>
<keyword evidence="16" id="KW-1185">Reference proteome</keyword>
<keyword evidence="12" id="KW-0808">Transferase</keyword>
<comment type="similarity">
    <text evidence="2">Belongs to the DHHC palmitoyltransferase family. AKR/ZDHHC17 subfamily.</text>
</comment>
<keyword evidence="9" id="KW-0449">Lipoprotein</keyword>
<feature type="region of interest" description="Disordered" evidence="13">
    <location>
        <begin position="793"/>
        <end position="815"/>
    </location>
</feature>
<feature type="transmembrane region" description="Helical" evidence="12">
    <location>
        <begin position="371"/>
        <end position="390"/>
    </location>
</feature>
<evidence type="ECO:0000256" key="10">
    <source>
        <dbReference type="ARBA" id="ARBA00048048"/>
    </source>
</evidence>
<evidence type="ECO:0000313" key="15">
    <source>
        <dbReference type="EMBL" id="PVU97574.1"/>
    </source>
</evidence>
<accession>A0A2T9YZ63</accession>
<evidence type="ECO:0000256" key="3">
    <source>
        <dbReference type="ARBA" id="ARBA00022692"/>
    </source>
</evidence>
<dbReference type="SUPFAM" id="SSF48403">
    <property type="entry name" value="Ankyrin repeat"/>
    <property type="match status" value="1"/>
</dbReference>
<gene>
    <name evidence="15" type="ORF">BB559_001988</name>
</gene>
<proteinExistence type="inferred from homology"/>
<dbReference type="PROSITE" id="PS50297">
    <property type="entry name" value="ANK_REP_REGION"/>
    <property type="match status" value="3"/>
</dbReference>
<evidence type="ECO:0000256" key="13">
    <source>
        <dbReference type="SAM" id="MobiDB-lite"/>
    </source>
</evidence>
<dbReference type="Pfam" id="PF01529">
    <property type="entry name" value="DHHC"/>
    <property type="match status" value="1"/>
</dbReference>
<comment type="domain">
    <text evidence="12">The DHHC domain is required for palmitoyltransferase activity.</text>
</comment>
<dbReference type="EMBL" id="MBFT01000104">
    <property type="protein sequence ID" value="PVU97574.1"/>
    <property type="molecule type" value="Genomic_DNA"/>
</dbReference>
<dbReference type="InterPro" id="IPR001594">
    <property type="entry name" value="Palmitoyltrfase_DHHC"/>
</dbReference>
<keyword evidence="12" id="KW-0012">Acyltransferase</keyword>
<dbReference type="SMART" id="SM00248">
    <property type="entry name" value="ANK"/>
    <property type="match status" value="5"/>
</dbReference>
<dbReference type="PROSITE" id="PS50088">
    <property type="entry name" value="ANK_REPEAT"/>
    <property type="match status" value="3"/>
</dbReference>
<dbReference type="InterPro" id="IPR002110">
    <property type="entry name" value="Ankyrin_rpt"/>
</dbReference>
<organism evidence="15 16">
    <name type="scientific">Furculomyces boomerangus</name>
    <dbReference type="NCBI Taxonomy" id="61424"/>
    <lineage>
        <taxon>Eukaryota</taxon>
        <taxon>Fungi</taxon>
        <taxon>Fungi incertae sedis</taxon>
        <taxon>Zoopagomycota</taxon>
        <taxon>Kickxellomycotina</taxon>
        <taxon>Harpellomycetes</taxon>
        <taxon>Harpellales</taxon>
        <taxon>Harpellaceae</taxon>
        <taxon>Furculomyces</taxon>
    </lineage>
</organism>
<evidence type="ECO:0000256" key="7">
    <source>
        <dbReference type="ARBA" id="ARBA00023136"/>
    </source>
</evidence>
<feature type="transmembrane region" description="Helical" evidence="12">
    <location>
        <begin position="439"/>
        <end position="459"/>
    </location>
</feature>
<dbReference type="InterPro" id="IPR036770">
    <property type="entry name" value="Ankyrin_rpt-contain_sf"/>
</dbReference>
<keyword evidence="5 12" id="KW-1133">Transmembrane helix</keyword>
<evidence type="ECO:0000256" key="8">
    <source>
        <dbReference type="ARBA" id="ARBA00023139"/>
    </source>
</evidence>
<dbReference type="STRING" id="61424.A0A2T9YZ63"/>
<keyword evidence="8" id="KW-0564">Palmitate</keyword>
<dbReference type="GO" id="GO:0019706">
    <property type="term" value="F:protein-cysteine S-palmitoyltransferase activity"/>
    <property type="evidence" value="ECO:0007669"/>
    <property type="project" value="UniProtKB-EC"/>
</dbReference>
<dbReference type="Gene3D" id="1.25.40.20">
    <property type="entry name" value="Ankyrin repeat-containing domain"/>
    <property type="match status" value="2"/>
</dbReference>
<dbReference type="EC" id="2.3.1.225" evidence="12"/>
<comment type="catalytic activity">
    <reaction evidence="10 12">
        <text>L-cysteinyl-[protein] + hexadecanoyl-CoA = S-hexadecanoyl-L-cysteinyl-[protein] + CoA</text>
        <dbReference type="Rhea" id="RHEA:36683"/>
        <dbReference type="Rhea" id="RHEA-COMP:10131"/>
        <dbReference type="Rhea" id="RHEA-COMP:11032"/>
        <dbReference type="ChEBI" id="CHEBI:29950"/>
        <dbReference type="ChEBI" id="CHEBI:57287"/>
        <dbReference type="ChEBI" id="CHEBI:57379"/>
        <dbReference type="ChEBI" id="CHEBI:74151"/>
        <dbReference type="EC" id="2.3.1.225"/>
    </reaction>
</comment>
<evidence type="ECO:0000256" key="9">
    <source>
        <dbReference type="ARBA" id="ARBA00023288"/>
    </source>
</evidence>
<dbReference type="OrthoDB" id="6781668at2759"/>
<sequence length="827" mass="93266">MEGSVDVIVSNEKHKSNFDSQNDNYPHQVEKTANASLSNVDAIDVSGTISGTIQGNSQNFLKTVNQTSFQPIDATNPSAQLDIWTAAQFGNLEQVKNWIEVIGINPNELDGQNCTALHWAAINGKLNVVKYLINKAGADINAAKGEMKAPPIFWACRQGHLDVCVYFLKKGALADLVDAGGYTLLHVAVHSQNPLMVLYIAITQWNSLGKTVDKADNNGITPLMWAAYQGNEDQVNVLIRLGANVKLQDSQGKTALHFAMVRGSSSVIESLIKAGCDPDVCEFAQVNLDGNPNFDPTQKGKSARDVANEFGIKKTLDLAERKYKGFYQSFSDDMVVYKWKLRNEIMTFFSPFVSLYLGLKALSIYPWFFGLPLFLIILLGIHTLTIRVILKTRNSTRILNSPYFLGILTSSFLMAFLTWLFYIVPVTVYGTGDDRKFESLVGINIITFISCCLMAYFLYKTVKQTPGYLPVNESISNSSKVVSKLVDEKMFNFTTFCKTCLNYRPIRSKHCKDCNRCVAKMDHHCPWTYNCVGLENHKSFVIFLILLMICSSLFLYTVVEYLERMFVIYEPIPGRPCYLGDYMCGLFQSSSWTMCISGWIALNTSWVIILLLSQLYQISQNTTTNESLTGFRLHTTHYSTKKSNFKVVDGKLKRTRTSFSNNQNLDGDTDLNENSIDEYQEEYDSFSDFDSFSDSPEAPSGLGAGIIGISDPGTRYQRKPGPFAWMFPCLSRNKNTFERVNEQELESGIHIEQINSSKNPYDNGVYKNCIQFWKTDEYTNYRYIHMDTNRFSNSQGKKNSALTEETRAESSSSAQYELGEIRSRLLQ</sequence>
<evidence type="ECO:0000256" key="12">
    <source>
        <dbReference type="RuleBase" id="RU079119"/>
    </source>
</evidence>
<evidence type="ECO:0000256" key="4">
    <source>
        <dbReference type="ARBA" id="ARBA00022737"/>
    </source>
</evidence>
<keyword evidence="7 12" id="KW-0472">Membrane</keyword>
<feature type="transmembrane region" description="Helical" evidence="12">
    <location>
        <begin position="591"/>
        <end position="612"/>
    </location>
</feature>
<evidence type="ECO:0000259" key="14">
    <source>
        <dbReference type="Pfam" id="PF01529"/>
    </source>
</evidence>
<evidence type="ECO:0000256" key="5">
    <source>
        <dbReference type="ARBA" id="ARBA00022989"/>
    </source>
</evidence>
<feature type="region of interest" description="Disordered" evidence="13">
    <location>
        <begin position="1"/>
        <end position="25"/>
    </location>
</feature>
<evidence type="ECO:0000256" key="2">
    <source>
        <dbReference type="ARBA" id="ARBA00010104"/>
    </source>
</evidence>